<keyword evidence="3 7" id="KW-0812">Transmembrane</keyword>
<dbReference type="AlphaFoldDB" id="D8S642"/>
<evidence type="ECO:0000256" key="7">
    <source>
        <dbReference type="SAM" id="Phobius"/>
    </source>
</evidence>
<protein>
    <recommendedName>
        <fullName evidence="8">Amino acid transporter transmembrane domain-containing protein</fullName>
    </recommendedName>
</protein>
<feature type="transmembrane region" description="Helical" evidence="7">
    <location>
        <begin position="302"/>
        <end position="320"/>
    </location>
</feature>
<reference evidence="9 10" key="1">
    <citation type="journal article" date="2011" name="Science">
        <title>The Selaginella genome identifies genetic changes associated with the evolution of vascular plants.</title>
        <authorList>
            <person name="Banks J.A."/>
            <person name="Nishiyama T."/>
            <person name="Hasebe M."/>
            <person name="Bowman J.L."/>
            <person name="Gribskov M."/>
            <person name="dePamphilis C."/>
            <person name="Albert V.A."/>
            <person name="Aono N."/>
            <person name="Aoyama T."/>
            <person name="Ambrose B.A."/>
            <person name="Ashton N.W."/>
            <person name="Axtell M.J."/>
            <person name="Barker E."/>
            <person name="Barker M.S."/>
            <person name="Bennetzen J.L."/>
            <person name="Bonawitz N.D."/>
            <person name="Chapple C."/>
            <person name="Cheng C."/>
            <person name="Correa L.G."/>
            <person name="Dacre M."/>
            <person name="DeBarry J."/>
            <person name="Dreyer I."/>
            <person name="Elias M."/>
            <person name="Engstrom E.M."/>
            <person name="Estelle M."/>
            <person name="Feng L."/>
            <person name="Finet C."/>
            <person name="Floyd S.K."/>
            <person name="Frommer W.B."/>
            <person name="Fujita T."/>
            <person name="Gramzow L."/>
            <person name="Gutensohn M."/>
            <person name="Harholt J."/>
            <person name="Hattori M."/>
            <person name="Heyl A."/>
            <person name="Hirai T."/>
            <person name="Hiwatashi Y."/>
            <person name="Ishikawa M."/>
            <person name="Iwata M."/>
            <person name="Karol K.G."/>
            <person name="Koehler B."/>
            <person name="Kolukisaoglu U."/>
            <person name="Kubo M."/>
            <person name="Kurata T."/>
            <person name="Lalonde S."/>
            <person name="Li K."/>
            <person name="Li Y."/>
            <person name="Litt A."/>
            <person name="Lyons E."/>
            <person name="Manning G."/>
            <person name="Maruyama T."/>
            <person name="Michael T.P."/>
            <person name="Mikami K."/>
            <person name="Miyazaki S."/>
            <person name="Morinaga S."/>
            <person name="Murata T."/>
            <person name="Mueller-Roeber B."/>
            <person name="Nelson D.R."/>
            <person name="Obara M."/>
            <person name="Oguri Y."/>
            <person name="Olmstead R.G."/>
            <person name="Onodera N."/>
            <person name="Petersen B.L."/>
            <person name="Pils B."/>
            <person name="Prigge M."/>
            <person name="Rensing S.A."/>
            <person name="Riano-Pachon D.M."/>
            <person name="Roberts A.W."/>
            <person name="Sato Y."/>
            <person name="Scheller H.V."/>
            <person name="Schulz B."/>
            <person name="Schulz C."/>
            <person name="Shakirov E.V."/>
            <person name="Shibagaki N."/>
            <person name="Shinohara N."/>
            <person name="Shippen D.E."/>
            <person name="Soerensen I."/>
            <person name="Sotooka R."/>
            <person name="Sugimoto N."/>
            <person name="Sugita M."/>
            <person name="Sumikawa N."/>
            <person name="Tanurdzic M."/>
            <person name="Theissen G."/>
            <person name="Ulvskov P."/>
            <person name="Wakazuki S."/>
            <person name="Weng J.K."/>
            <person name="Willats W.W."/>
            <person name="Wipf D."/>
            <person name="Wolf P.G."/>
            <person name="Yang L."/>
            <person name="Zimmer A.D."/>
            <person name="Zhu Q."/>
            <person name="Mitros T."/>
            <person name="Hellsten U."/>
            <person name="Loque D."/>
            <person name="Otillar R."/>
            <person name="Salamov A."/>
            <person name="Schmutz J."/>
            <person name="Shapiro H."/>
            <person name="Lindquist E."/>
            <person name="Lucas S."/>
            <person name="Rokhsar D."/>
            <person name="Grigoriev I.V."/>
        </authorList>
    </citation>
    <scope>NUCLEOTIDE SEQUENCE [LARGE SCALE GENOMIC DNA]</scope>
</reference>
<organism evidence="10">
    <name type="scientific">Selaginella moellendorffii</name>
    <name type="common">Spikemoss</name>
    <dbReference type="NCBI Taxonomy" id="88036"/>
    <lineage>
        <taxon>Eukaryota</taxon>
        <taxon>Viridiplantae</taxon>
        <taxon>Streptophyta</taxon>
        <taxon>Embryophyta</taxon>
        <taxon>Tracheophyta</taxon>
        <taxon>Lycopodiopsida</taxon>
        <taxon>Selaginellales</taxon>
        <taxon>Selaginellaceae</taxon>
        <taxon>Selaginella</taxon>
    </lineage>
</organism>
<feature type="transmembrane region" description="Helical" evidence="7">
    <location>
        <begin position="110"/>
        <end position="128"/>
    </location>
</feature>
<keyword evidence="6 7" id="KW-0472">Membrane</keyword>
<feature type="transmembrane region" description="Helical" evidence="7">
    <location>
        <begin position="44"/>
        <end position="64"/>
    </location>
</feature>
<keyword evidence="10" id="KW-1185">Reference proteome</keyword>
<keyword evidence="4" id="KW-0029">Amino-acid transport</keyword>
<feature type="transmembrane region" description="Helical" evidence="7">
    <location>
        <begin position="230"/>
        <end position="252"/>
    </location>
</feature>
<accession>D8S642</accession>
<dbReference type="GO" id="GO:0003333">
    <property type="term" value="P:amino acid transmembrane transport"/>
    <property type="evidence" value="ECO:0000318"/>
    <property type="project" value="GO_Central"/>
</dbReference>
<feature type="transmembrane region" description="Helical" evidence="7">
    <location>
        <begin position="402"/>
        <end position="423"/>
    </location>
</feature>
<evidence type="ECO:0000256" key="2">
    <source>
        <dbReference type="ARBA" id="ARBA00022448"/>
    </source>
</evidence>
<feature type="transmembrane region" description="Helical" evidence="7">
    <location>
        <begin position="135"/>
        <end position="153"/>
    </location>
</feature>
<evidence type="ECO:0000256" key="5">
    <source>
        <dbReference type="ARBA" id="ARBA00022989"/>
    </source>
</evidence>
<dbReference type="InterPro" id="IPR013057">
    <property type="entry name" value="AA_transpt_TM"/>
</dbReference>
<evidence type="ECO:0000259" key="8">
    <source>
        <dbReference type="Pfam" id="PF01490"/>
    </source>
</evidence>
<evidence type="ECO:0000256" key="4">
    <source>
        <dbReference type="ARBA" id="ARBA00022970"/>
    </source>
</evidence>
<proteinExistence type="predicted"/>
<dbReference type="Gramene" id="EFJ20168">
    <property type="protein sequence ID" value="EFJ20168"/>
    <property type="gene ID" value="SELMODRAFT_443996"/>
</dbReference>
<name>D8S642_SELML</name>
<feature type="transmembrane region" description="Helical" evidence="7">
    <location>
        <begin position="358"/>
        <end position="381"/>
    </location>
</feature>
<evidence type="ECO:0000256" key="6">
    <source>
        <dbReference type="ARBA" id="ARBA00023136"/>
    </source>
</evidence>
<feature type="domain" description="Amino acid transporter transmembrane" evidence="8">
    <location>
        <begin position="15"/>
        <end position="413"/>
    </location>
</feature>
<dbReference type="HOGENOM" id="CLU_027994_2_0_1"/>
<keyword evidence="2" id="KW-0813">Transport</keyword>
<dbReference type="InParanoid" id="D8S642"/>
<dbReference type="GO" id="GO:0016020">
    <property type="term" value="C:membrane"/>
    <property type="evidence" value="ECO:0000318"/>
    <property type="project" value="GO_Central"/>
</dbReference>
<dbReference type="Pfam" id="PF01490">
    <property type="entry name" value="Aa_trans"/>
    <property type="match status" value="1"/>
</dbReference>
<feature type="transmembrane region" description="Helical" evidence="7">
    <location>
        <begin position="332"/>
        <end position="352"/>
    </location>
</feature>
<evidence type="ECO:0000313" key="9">
    <source>
        <dbReference type="EMBL" id="EFJ20168.1"/>
    </source>
</evidence>
<dbReference type="eggNOG" id="KOG1303">
    <property type="taxonomic scope" value="Eukaryota"/>
</dbReference>
<evidence type="ECO:0000256" key="3">
    <source>
        <dbReference type="ARBA" id="ARBA00022692"/>
    </source>
</evidence>
<dbReference type="KEGG" id="smo:SELMODRAFT_443996"/>
<dbReference type="Proteomes" id="UP000001514">
    <property type="component" value="Unassembled WGS sequence"/>
</dbReference>
<feature type="transmembrane region" description="Helical" evidence="7">
    <location>
        <begin position="159"/>
        <end position="179"/>
    </location>
</feature>
<dbReference type="EMBL" id="GL377603">
    <property type="protein sequence ID" value="EFJ20168.1"/>
    <property type="molecule type" value="Genomic_DNA"/>
</dbReference>
<evidence type="ECO:0000256" key="1">
    <source>
        <dbReference type="ARBA" id="ARBA00004370"/>
    </source>
</evidence>
<evidence type="ECO:0000313" key="10">
    <source>
        <dbReference type="Proteomes" id="UP000001514"/>
    </source>
</evidence>
<sequence>MAMECGRLGNLLWDGGSTFDAWLNICSTKIAELLLTIPHSWAQAGLPSAIVVQFVHLCIGWWSGYTTNLLYLEYKKVAQKRDPHRFDNHTIQLHEVLGGLMGKWWERVSLFFNIGTLGTIATVEILASSNLDKRTWALIFGGIFSLSVFTPSAQNYRAWSFLGVIATIYTAFYLIIAGIVHKEIPDVNRPFSPREFSEYFIPMTNFIALGTEAIPVEIMDAMWKPEEYKLPWLFGMVYTGLVSLIPTMSLFWRFGDKLLKQANAIALLPKSIFRDAAVILLLLHQARALEKPPLIWNVCEQFVVFGIFTLPIYLIFEKLFKVHNSPSFGKRILVRVPVFLVIWVAALAFPFFGLSTPISVALFATWGQHILPCSAYIFTFWKRASEASIVDKHFCLLRWETILSINLGIVLWMLFMSGFGLWANIVAIANQVHQVGLFTKCYNCKRG</sequence>
<gene>
    <name evidence="9" type="ORF">SELMODRAFT_443996</name>
</gene>
<dbReference type="GO" id="GO:0015171">
    <property type="term" value="F:amino acid transmembrane transporter activity"/>
    <property type="evidence" value="ECO:0000318"/>
    <property type="project" value="GO_Central"/>
</dbReference>
<comment type="subcellular location">
    <subcellularLocation>
        <location evidence="1">Membrane</location>
    </subcellularLocation>
</comment>
<dbReference type="PANTHER" id="PTHR48017">
    <property type="entry name" value="OS05G0424000 PROTEIN-RELATED"/>
    <property type="match status" value="1"/>
</dbReference>
<keyword evidence="5 7" id="KW-1133">Transmembrane helix</keyword>